<keyword evidence="4" id="KW-1134">Transmembrane beta strand</keyword>
<evidence type="ECO:0000256" key="2">
    <source>
        <dbReference type="ARBA" id="ARBA00007613"/>
    </source>
</evidence>
<evidence type="ECO:0000256" key="1">
    <source>
        <dbReference type="ARBA" id="ARBA00004442"/>
    </source>
</evidence>
<evidence type="ECO:0000256" key="3">
    <source>
        <dbReference type="ARBA" id="ARBA00022448"/>
    </source>
</evidence>
<evidence type="ECO:0000256" key="5">
    <source>
        <dbReference type="ARBA" id="ARBA00022692"/>
    </source>
</evidence>
<evidence type="ECO:0000256" key="4">
    <source>
        <dbReference type="ARBA" id="ARBA00022452"/>
    </source>
</evidence>
<keyword evidence="9" id="KW-1185">Reference proteome</keyword>
<dbReference type="PANTHER" id="PTHR30026:SF20">
    <property type="entry name" value="OUTER MEMBRANE PROTEIN TOLC"/>
    <property type="match status" value="1"/>
</dbReference>
<keyword evidence="3" id="KW-0813">Transport</keyword>
<proteinExistence type="inferred from homology"/>
<dbReference type="PANTHER" id="PTHR30026">
    <property type="entry name" value="OUTER MEMBRANE PROTEIN TOLC"/>
    <property type="match status" value="1"/>
</dbReference>
<evidence type="ECO:0000256" key="7">
    <source>
        <dbReference type="ARBA" id="ARBA00023237"/>
    </source>
</evidence>
<comment type="caution">
    <text evidence="8">The sequence shown here is derived from an EMBL/GenBank/DDBJ whole genome shotgun (WGS) entry which is preliminary data.</text>
</comment>
<keyword evidence="5" id="KW-0812">Transmembrane</keyword>
<evidence type="ECO:0008006" key="10">
    <source>
        <dbReference type="Google" id="ProtNLM"/>
    </source>
</evidence>
<sequence length="447" mass="50204">MQQCVELALANNLELKQAEIQASSAKVDYKQSRNNLLPAVNGFVEHGLNQGRSIDPFSNSYLNQNINYANYGLSGGVVLFNGLAAQYNIKSQRLAYEAGQADIQQNKDNLIVQVMVAYLQVLATSDQLVQIRNQAELSRKQVERLTLLNNEGSITPSQLFDLKGQLANDEISLINTQNQLEAARLTLCQLMNVPYDPTIQPQSISTGDFLKSYEGSAATVYQSALQNLAMVKSATLKKESAEQGVKAWKSQLWPVFSVNAGLYTNYSSAAKTARLISSSEVETGGYIKINGSQSPVYTMQDNFTQQDISYGNQFRNNYSTNVNLAVRIPILNSLQTRNRISRSKLVLQNADVVEKTTRTRLQQQVEQAWLNMTATYNRYNTLLQQVDAFNESFRGTEARFNEGVLNSVDYLTAKNNLDRANNNLIIARYEYVLRTRILDYYQGMPVW</sequence>
<name>A0ABR7M5K4_9BACT</name>
<dbReference type="SUPFAM" id="SSF56954">
    <property type="entry name" value="Outer membrane efflux proteins (OEP)"/>
    <property type="match status" value="1"/>
</dbReference>
<comment type="subcellular location">
    <subcellularLocation>
        <location evidence="1">Cell outer membrane</location>
    </subcellularLocation>
</comment>
<evidence type="ECO:0000313" key="9">
    <source>
        <dbReference type="Proteomes" id="UP000765802"/>
    </source>
</evidence>
<evidence type="ECO:0000256" key="6">
    <source>
        <dbReference type="ARBA" id="ARBA00023136"/>
    </source>
</evidence>
<dbReference type="Gene3D" id="1.20.1600.10">
    <property type="entry name" value="Outer membrane efflux proteins (OEP)"/>
    <property type="match status" value="1"/>
</dbReference>
<dbReference type="Proteomes" id="UP000765802">
    <property type="component" value="Unassembled WGS sequence"/>
</dbReference>
<dbReference type="InterPro" id="IPR003423">
    <property type="entry name" value="OMP_efflux"/>
</dbReference>
<keyword evidence="6" id="KW-0472">Membrane</keyword>
<keyword evidence="7" id="KW-0998">Cell outer membrane</keyword>
<reference evidence="8 9" key="1">
    <citation type="submission" date="2016-07" db="EMBL/GenBank/DDBJ databases">
        <title>Genome analysis of Flavihumibacter stibioxidans YS-17.</title>
        <authorList>
            <person name="Shi K."/>
            <person name="Han Y."/>
            <person name="Wang G."/>
        </authorList>
    </citation>
    <scope>NUCLEOTIDE SEQUENCE [LARGE SCALE GENOMIC DNA]</scope>
    <source>
        <strain evidence="8 9">YS-17</strain>
    </source>
</reference>
<accession>A0ABR7M5K4</accession>
<dbReference type="InterPro" id="IPR051906">
    <property type="entry name" value="TolC-like"/>
</dbReference>
<gene>
    <name evidence="8" type="ORF">BC349_02865</name>
</gene>
<evidence type="ECO:0000313" key="8">
    <source>
        <dbReference type="EMBL" id="MBC6489893.1"/>
    </source>
</evidence>
<dbReference type="Pfam" id="PF02321">
    <property type="entry name" value="OEP"/>
    <property type="match status" value="2"/>
</dbReference>
<dbReference type="EMBL" id="MBUA01000001">
    <property type="protein sequence ID" value="MBC6489893.1"/>
    <property type="molecule type" value="Genomic_DNA"/>
</dbReference>
<comment type="similarity">
    <text evidence="2">Belongs to the outer membrane factor (OMF) (TC 1.B.17) family.</text>
</comment>
<organism evidence="8 9">
    <name type="scientific">Flavihumibacter stibioxidans</name>
    <dbReference type="NCBI Taxonomy" id="1834163"/>
    <lineage>
        <taxon>Bacteria</taxon>
        <taxon>Pseudomonadati</taxon>
        <taxon>Bacteroidota</taxon>
        <taxon>Chitinophagia</taxon>
        <taxon>Chitinophagales</taxon>
        <taxon>Chitinophagaceae</taxon>
        <taxon>Flavihumibacter</taxon>
    </lineage>
</organism>
<protein>
    <recommendedName>
        <fullName evidence="10">Outer membrane protein</fullName>
    </recommendedName>
</protein>